<organism evidence="1 2">
    <name type="scientific">Theobroma cacao</name>
    <name type="common">Cacao</name>
    <name type="synonym">Cocoa</name>
    <dbReference type="NCBI Taxonomy" id="3641"/>
    <lineage>
        <taxon>Eukaryota</taxon>
        <taxon>Viridiplantae</taxon>
        <taxon>Streptophyta</taxon>
        <taxon>Embryophyta</taxon>
        <taxon>Tracheophyta</taxon>
        <taxon>Spermatophyta</taxon>
        <taxon>Magnoliopsida</taxon>
        <taxon>eudicotyledons</taxon>
        <taxon>Gunneridae</taxon>
        <taxon>Pentapetalae</taxon>
        <taxon>rosids</taxon>
        <taxon>malvids</taxon>
        <taxon>Malvales</taxon>
        <taxon>Malvaceae</taxon>
        <taxon>Byttnerioideae</taxon>
        <taxon>Theobroma</taxon>
    </lineage>
</organism>
<dbReference type="Proteomes" id="UP000026915">
    <property type="component" value="Chromosome 4"/>
</dbReference>
<dbReference type="EMBL" id="CM001882">
    <property type="protein sequence ID" value="EOY03872.1"/>
    <property type="molecule type" value="Genomic_DNA"/>
</dbReference>
<proteinExistence type="predicted"/>
<dbReference type="eggNOG" id="ENOG502QRBA">
    <property type="taxonomic scope" value="Eukaryota"/>
</dbReference>
<sequence length="95" mass="10906">MISICEFEILVYGISTTRDHNSGTTAYEFRLCVENIRKANYERTDPNFVMLTPNKEHLAKVIVWKIGKTPMVQSYVNAGNFESLPKELRPQGKIL</sequence>
<dbReference type="PANTHER" id="PTHR35738:SF3">
    <property type="entry name" value="OS05G0577800 PROTEIN"/>
    <property type="match status" value="1"/>
</dbReference>
<dbReference type="STRING" id="3641.A0A061EHI4"/>
<protein>
    <submittedName>
        <fullName evidence="1">Uncharacterized protein</fullName>
    </submittedName>
</protein>
<dbReference type="PANTHER" id="PTHR35738">
    <property type="entry name" value="OS05G0577800 PROTEIN"/>
    <property type="match status" value="1"/>
</dbReference>
<gene>
    <name evidence="1" type="ORF">TCM_019081</name>
</gene>
<keyword evidence="2" id="KW-1185">Reference proteome</keyword>
<name>A0A061EHI4_THECC</name>
<dbReference type="AlphaFoldDB" id="A0A061EHI4"/>
<evidence type="ECO:0000313" key="2">
    <source>
        <dbReference type="Proteomes" id="UP000026915"/>
    </source>
</evidence>
<evidence type="ECO:0000313" key="1">
    <source>
        <dbReference type="EMBL" id="EOY03872.1"/>
    </source>
</evidence>
<accession>A0A061EHI4</accession>
<dbReference type="InParanoid" id="A0A061EHI4"/>
<dbReference type="HOGENOM" id="CLU_2377003_0_0_1"/>
<reference evidence="1 2" key="1">
    <citation type="journal article" date="2013" name="Genome Biol.">
        <title>The genome sequence of the most widely cultivated cacao type and its use to identify candidate genes regulating pod color.</title>
        <authorList>
            <person name="Motamayor J.C."/>
            <person name="Mockaitis K."/>
            <person name="Schmutz J."/>
            <person name="Haiminen N."/>
            <person name="Iii D.L."/>
            <person name="Cornejo O."/>
            <person name="Findley S.D."/>
            <person name="Zheng P."/>
            <person name="Utro F."/>
            <person name="Royaert S."/>
            <person name="Saski C."/>
            <person name="Jenkins J."/>
            <person name="Podicheti R."/>
            <person name="Zhao M."/>
            <person name="Scheffler B.E."/>
            <person name="Stack J.C."/>
            <person name="Feltus F.A."/>
            <person name="Mustiga G.M."/>
            <person name="Amores F."/>
            <person name="Phillips W."/>
            <person name="Marelli J.P."/>
            <person name="May G.D."/>
            <person name="Shapiro H."/>
            <person name="Ma J."/>
            <person name="Bustamante C.D."/>
            <person name="Schnell R.J."/>
            <person name="Main D."/>
            <person name="Gilbert D."/>
            <person name="Parida L."/>
            <person name="Kuhn D.N."/>
        </authorList>
    </citation>
    <scope>NUCLEOTIDE SEQUENCE [LARGE SCALE GENOMIC DNA]</scope>
    <source>
        <strain evidence="2">cv. Matina 1-6</strain>
    </source>
</reference>
<dbReference type="Gramene" id="EOY03872">
    <property type="protein sequence ID" value="EOY03872"/>
    <property type="gene ID" value="TCM_019081"/>
</dbReference>
<dbReference type="OMA" id="YERTDPN"/>